<keyword evidence="3" id="KW-1185">Reference proteome</keyword>
<dbReference type="CDD" id="cd09917">
    <property type="entry name" value="F-box_SF"/>
    <property type="match status" value="1"/>
</dbReference>
<organism evidence="2 3">
    <name type="scientific">Rhodotorula graminis (strain WP1)</name>
    <dbReference type="NCBI Taxonomy" id="578459"/>
    <lineage>
        <taxon>Eukaryota</taxon>
        <taxon>Fungi</taxon>
        <taxon>Dikarya</taxon>
        <taxon>Basidiomycota</taxon>
        <taxon>Pucciniomycotina</taxon>
        <taxon>Microbotryomycetes</taxon>
        <taxon>Sporidiobolales</taxon>
        <taxon>Sporidiobolaceae</taxon>
        <taxon>Rhodotorula</taxon>
    </lineage>
</organism>
<proteinExistence type="predicted"/>
<evidence type="ECO:0000259" key="1">
    <source>
        <dbReference type="PROSITE" id="PS50181"/>
    </source>
</evidence>
<reference evidence="2 3" key="1">
    <citation type="journal article" date="2015" name="Front. Microbiol.">
        <title>Genome sequence of the plant growth promoting endophytic yeast Rhodotorula graminis WP1.</title>
        <authorList>
            <person name="Firrincieli A."/>
            <person name="Otillar R."/>
            <person name="Salamov A."/>
            <person name="Schmutz J."/>
            <person name="Khan Z."/>
            <person name="Redman R.S."/>
            <person name="Fleck N.D."/>
            <person name="Lindquist E."/>
            <person name="Grigoriev I.V."/>
            <person name="Doty S.L."/>
        </authorList>
    </citation>
    <scope>NUCLEOTIDE SEQUENCE [LARGE SCALE GENOMIC DNA]</scope>
    <source>
        <strain evidence="2 3">WP1</strain>
    </source>
</reference>
<dbReference type="InterPro" id="IPR036047">
    <property type="entry name" value="F-box-like_dom_sf"/>
</dbReference>
<evidence type="ECO:0000313" key="3">
    <source>
        <dbReference type="Proteomes" id="UP000053890"/>
    </source>
</evidence>
<dbReference type="GeneID" id="28975335"/>
<dbReference type="EMBL" id="KQ474087">
    <property type="protein sequence ID" value="KPV72468.1"/>
    <property type="molecule type" value="Genomic_DNA"/>
</dbReference>
<dbReference type="InterPro" id="IPR001810">
    <property type="entry name" value="F-box_dom"/>
</dbReference>
<dbReference type="Pfam" id="PF12937">
    <property type="entry name" value="F-box-like"/>
    <property type="match status" value="1"/>
</dbReference>
<accession>A0A0P9FA38</accession>
<protein>
    <recommendedName>
        <fullName evidence="1">F-box domain-containing protein</fullName>
    </recommendedName>
</protein>
<dbReference type="RefSeq" id="XP_018268517.1">
    <property type="nucleotide sequence ID" value="XM_018414887.1"/>
</dbReference>
<sequence>MSSSALPVTPPAEPVVAAAAAGAPRSSSLPDELWLKILGDLDYSGLQKAAQLCKKFKGFLQDPSFDDALFRAQPPKELAVGMEVIIHPLLHGTDCLFEGKHAVTRACFVKGGRERTAFRYKAVDDFATSPSCCLMYLDVGLFQCVRIIDTNGITVRRVLKGLGRFWGSRPPEWYVAEVFGGWCDDEDEDELEDVTWRSMLDGYDMWTGWEKAGVETDDDGVLSVVLTAKPFSY</sequence>
<dbReference type="SUPFAM" id="SSF81383">
    <property type="entry name" value="F-box domain"/>
    <property type="match status" value="1"/>
</dbReference>
<dbReference type="AlphaFoldDB" id="A0A0P9FA38"/>
<feature type="domain" description="F-box" evidence="1">
    <location>
        <begin position="23"/>
        <end position="73"/>
    </location>
</feature>
<evidence type="ECO:0000313" key="2">
    <source>
        <dbReference type="EMBL" id="KPV72468.1"/>
    </source>
</evidence>
<dbReference type="OrthoDB" id="2519278at2759"/>
<dbReference type="PROSITE" id="PS50181">
    <property type="entry name" value="FBOX"/>
    <property type="match status" value="1"/>
</dbReference>
<gene>
    <name evidence="2" type="ORF">RHOBADRAFT_46921</name>
</gene>
<dbReference type="Proteomes" id="UP000053890">
    <property type="component" value="Unassembled WGS sequence"/>
</dbReference>
<dbReference type="Gene3D" id="1.20.1280.50">
    <property type="match status" value="1"/>
</dbReference>
<name>A0A0P9FA38_RHOGW</name>